<keyword evidence="3" id="KW-0813">Transport</keyword>
<dbReference type="Pfam" id="PF12624">
    <property type="entry name" value="VPS13_N"/>
    <property type="match status" value="1"/>
</dbReference>
<keyword evidence="4" id="KW-0862">Zinc</keyword>
<dbReference type="InterPro" id="IPR009543">
    <property type="entry name" value="VPS13_VAB"/>
</dbReference>
<sequence length="4420" mass="497435">MLEDQVANLLQRYLGNYVKGLSKEALKISVWKGDVELTNMELKPEALNALKLPVKVKAGFLGSVKLKVPWSRLGQEPVLVYLDHIFLLAEPATTVEGYDDETVQETKKSRVQEMEMKLLERSRQLKTEVNKSWLGSLINTIIGNLKLSISNIHIRYEDVESNPGHPFATGVTLEKLTAVTVDDSGMETFVTGGALDCIQKSVELQRLAVYLDSDISPWHLDMPWEKLHPSEWIQVFRFGTQNGKPSERLVKKHRYILQPVTGNAKYVKLQPNKDTERDEPLQKAFVHLDDVTLCISKDGYRDVLKFADNFAVYNQRLKYVHYRPHASIKLSPGSWWKYAFRAISDQINMGSGRLSWEQVLRYARLRKRYIYLYASLLKSDPSHAVINDNKEIEEMDRELDSELILQWRMLAHKFVERSESDKYLRKDKKEKKSWWSIGWRRQSSKDEGEPFHFSEEDWVQLNKIIGYKEADDEHMVIITEKSDALHTFLEVHMKHNASKLINDDQEIAALSSESLSCSIKLYPEAKVVDVRLGSYQLSSPSGLLAKSATASDSLVALFCYKPFDVKVDWSMAAKASPCHMTYIKDSIDSIVNFFESNAGISQKIALETVAAVQMTIDEVKRSAQQQVNKALKDQSRFLLDFDIAAPKITIPTDFYPDNKHSTKLLLDLGNLMIHTQDDYNGESNAERDMYMQFNLVLSDVCAFLVDGDYSWNEKPLDISSGEITFLPVIDKCGVSLHLQQIRMVNPSFPSTRLAVRLPSLGFHFSPARYHRLMQIIKIFQKEDAETSYSNQPWSQADLEGWSYVLVCKGREALWKRRYLCLVGPFLYALESPNSQSYKQYTSLRGKQIYQIPLGSVGDGEYVFAISTAGRSNNKILEDGTAIILRWDNKESLYHWKNRLQGAIYRASGPAPITGLSESSSDDEDPVKRDYDELALTDLSNFEKVFITGVLDELKICFYYNNLCDPSFLNLLLADEHRLIEFRAIGGQVELSLKSNDVLIGTLLKSLEIEDLISKSGVSQPRYLARSFIHSVNSSSSFHDTKSQSLDINETMTSEGDDKFYEAPENLMDPSDSSTLSLVNMTENGSTGAISPSQVMFLKPPSFRRVAGLLPYYTQLSPQENIDLTDTLDSFVKAQTVIYDRNSPLYENIDMQVTVTMATLSFFCRRPTIIAIIEFVNAINTEDKNTESFNDNSSVTINHGSPSDVAEDQLSVAVEDSIVKGLLGKGKSRTMFNLKLNMASAKILLMNENEAKLATLSQDNLLTDIKVFPSSFCIKAALGNLRISDDSLPSSHMYYQICDTRHPGSNSFVELLFSSFSTDDGDYEGYEYSLSGQLSEVRIVYLNRFIQEIVSYFMGLVPTDSKDIVKLNDQVMNTEKSLTASKIGGSSAMKLGLSLRSPIILMPRRTDSIDYLKLDVVNITIENTFHWYSGSRKEMNAVHVEIMTISVKDINLNVGTGSEIGESIIHDVKGVSIVVHRALRDLLHQIPNIEVGIKIEEMKATLSSTEYQIITECAQSNISETPDLLPPLGRDFLASSPDEAKPQVPYGSEVEAVLPREVWTVIKVSILIDLIEMCLHTGPAGDAPLATVQISSMWLLYKSNSFGDGLLSASLGGFSVIDDRDGIAEQFRLAVGKSEELNDKSVCHMANHISWNIDNLDDLKDHDIRLNTTMLILDAKFSNSSTFISLCIQRPQLLVALDFLRAVVEFFAPNVGNMPLNGEDKKSFGEVVAVVWDHSIYWQPCPEIIISPQRPLIIDDERFDHFIYDGQGGILYLKDRYGSNLFAPRSETLVYVGNGKRLQFRNVTIKNGRFLDSCILLGANSSYSALEEDNVHLEDFDVASQKHLSGEGPSRVSTQNALPLQISELILELQVIGPELTFYSTSKEMDMTQSPVLSNRLLHAQLDLLCRLVMKGDMIEVDASALGFTMESNGIRILEPFDTTLNHSNASGKTIIHLSVSDVFMNFSFSILRLFLAVQEDILSFLRTSSKKMTVVCTQFDRVGTIRNPQNDQVYVFWRPRAPPGFAVLGDYLTPMEKPPRKGVLAINTNVARVKKPISFKLIWASQGSSKQVLYDQWSSSESENADCFVWFPEAPEGYISLGCIVSQGLHPPPLSSVSCIMASLVTPCSLRDCVTISSNNLYSPVLAFWRVDNSFGSFLPAEPSFKLMARAYELRHVMFSSLDSKKAYDNSNLETSSPGYIDNACSESLAEVNSDQRFEAVANFQLVWWNQGSRWRKRLSIWRPSLSPGMVYFGDNAVQGYEPPNTCIVLHDTGNEEILRSPVDFQLVGHIKRYRGMESISFWMPQAPQGFVSLGCVASKSMPKQSDFSALRCIRSDMVTGDQFLDERLWDTSEAKATESFSIWAVGNDFGTFIVRTGFKRPPRRFALKLADLNLSRGSDDMVVDAKIGTFSAALYDDYGGLMVPLLNISLDGVRFSLNARSDYMNSTISFAFAARSYNDKYNSWEPLVEPVDGFLRYQYDLNIPHATSQLRITSTGDVNLNVSVSSANMIIQAYASWSNLSHVQEINKNRVPISSSYSGGAVIGAHNRRDYFIIPRNKLGQDIYIRATEVRGLSNISRMLSGDVKPLKVPVLKNMLDSHLKGNLSSETRWTVTVLLQEGQIQRVDGLGSHEYAVAIRLLPDGSTDETILKNQSARTRGSNSVHSGSSVLENVYWNEIFFFKINHADNYMVELILTDLGKCDAIGVFSAPLKQIAGKIMDIDQTSFFNNLAWIDLFSAKSKDADEREGTKQPCGRVRCGILFSTSTEFEDTELSCLTDRRSGFIQISPSKEGPWTSVRLNYAAPAACWRLGNNVIASELSVKDDSRYVDIRSLVSLRNNTDIALEFCLKLKGSADGMSLSNDPNEVDEQQMTRDRIEKDEHFETQEYNSSIGWVSSSARLKQEDIDGSLYKGNPNTELPLGWEWIDDWVIDKTLVKNSDGWVYAPDMESLKWPESYNSPSFVNYARQRRWVRNRRLLSVGMNEEIPIGSLSPGESIPIPLSGLSLPGQYLLHLRPCNLSNSNEYSWSSVVEKLENLEKSKGNSEVCVSDLSETDELLCCVELSGTSSRRTHKLWFCVSIQATEIAKDIHSDPIQDWSIVVKSPLSFTNFLPLSAEYAVLEMQPGGNLVSCSRGILSPGKVVNVYSVDITKPLFFSFIPRRGWSPIHDAVLIAHPHEVPSKTMSLRSVVTGRIVHIILEQNFDRGQPFLGKNIRIYASNWVSIARCPPLKYRFINVEGEKSTRKLSLSFSSAKSNECSFEEIIDEEIYDGYIIASAFNFNTLGISMSFSSEERFGPVKRLHSLGDMDGSAAINAYNSDGKCMKFFISTKPSPHQSLPSKVICIRPFMTFTNRIGQDIHLKLGNEDEPKVLRASDSRISFMYREMNGPDILQVKLETTCWSFPIEITKEDSISLVLRRQDGTQKFIRTEIRGYEEGSRFIVVFRLGSIIGPMRMENRTRTRISIRQAGFGEDYWILLQPLSSTNFSWENPYGQRFIDAKVDKGCSTQTWTLDLDKTGQYSLDEGEQDLQIEVHVAEIGEVKVARFIDCSAWLNKNTKKNIYLQEVRQTHSMPVELVVELGVVGISLVDHRPKELSYLYLERVFICYSTGYDEGATTRFKLILGYLQLDNQLPMTLMPVLLAPEQVSDVHHPVFKMTITICNDNPSGVLIYPYVYIRVTEKVWRLNIHEPIIWALVDFYNSIQLDKLPQTSSVTQIDPEIRVNLVDISEVRLKVSLETEPAQRPHGVLGVWSPILSAVGNALKIQVHLRRVMHRDRFMRQSSVLPAITNRIFRDLIHNPLHLLFSLDVLGMASSTLASLGKGFAELSTDGQFLQLRSNQVRSRKITGVGDAIVQGTEAFAQGVAFGVTGVVTKPMESARQNGLLGLANGVGRAFLGCVVQPVSGALDFFSMTVDGIGASCTKCLEVFNNKINFQRTRNPRAIHADGILKNYIEREALGQMVLHLAQGSWHLGCTELFKEPAKFAWSDYYEDHFIIPYQRIVLVTNRRVMLLQFLDPDKLDKKPCKILWDVPWQELMALELAKAGFDQPSHLILHLKNFNRSESFVKVIKCIIQEEPEESIPQAVRICSLVRKMWKAYESDMKCLALKVPSSQRHVYFAWSEVDGRESWASKEHIIRSIEGSSSLSVLGERRFVKLSINFVKIWSSEQETKGRCKLGRKQASRGNEVCTIWRPVCPEGYVSIGDVAHIGIHPPNCAAVYCNIKSVFALPVGYDLVWRNCLDDYTAPVSIWHPRAPDGFVSLGCVAVTSFSEPEPDLVYCVAESLAEQAELEDQKVWSAPESYPWACHVYQIKSDALHFAALRQLSRCAYAMIQNSPWAKRTKKAGIVGKYGTRYGASLRKQIKKMEVSQHSRYFCEFCGKYAVKRKAVGIWGCKDCGKVKAGGAYTLNTASAVTVRSTIRRLREQTES</sequence>
<dbReference type="GO" id="GO:0006869">
    <property type="term" value="P:lipid transport"/>
    <property type="evidence" value="ECO:0007669"/>
    <property type="project" value="UniProtKB-KW"/>
</dbReference>
<dbReference type="InterPro" id="IPR056748">
    <property type="entry name" value="VPS13-like_C"/>
</dbReference>
<dbReference type="NCBIfam" id="TIGR00280">
    <property type="entry name" value="eL43_euk_arch"/>
    <property type="match status" value="1"/>
</dbReference>
<evidence type="ECO:0000313" key="9">
    <source>
        <dbReference type="EMBL" id="KAK4796301.1"/>
    </source>
</evidence>
<dbReference type="GO" id="GO:0003735">
    <property type="term" value="F:structural constituent of ribosome"/>
    <property type="evidence" value="ECO:0007669"/>
    <property type="project" value="InterPro"/>
</dbReference>
<dbReference type="InterPro" id="IPR011993">
    <property type="entry name" value="PH-like_dom_sf"/>
</dbReference>
<dbReference type="InterPro" id="IPR026847">
    <property type="entry name" value="VPS13"/>
</dbReference>
<dbReference type="EMBL" id="JAXQNO010000006">
    <property type="protein sequence ID" value="KAK4796301.1"/>
    <property type="molecule type" value="Genomic_DNA"/>
</dbReference>
<keyword evidence="7" id="KW-0687">Ribonucleoprotein</keyword>
<dbReference type="PANTHER" id="PTHR16166:SF137">
    <property type="entry name" value="PLECKSTRIN HOMOLOGY (PH) DOMAIN-CONTAINING PROTEIN"/>
    <property type="match status" value="1"/>
</dbReference>
<evidence type="ECO:0000256" key="6">
    <source>
        <dbReference type="ARBA" id="ARBA00023055"/>
    </source>
</evidence>
<dbReference type="InterPro" id="IPR002674">
    <property type="entry name" value="Ribosomal_eL43"/>
</dbReference>
<evidence type="ECO:0000256" key="2">
    <source>
        <dbReference type="ARBA" id="ARBA00008672"/>
    </source>
</evidence>
<dbReference type="InterPro" id="IPR011331">
    <property type="entry name" value="Ribosomal_eL37/eL43"/>
</dbReference>
<evidence type="ECO:0000256" key="4">
    <source>
        <dbReference type="ARBA" id="ARBA00022833"/>
    </source>
</evidence>
<comment type="similarity">
    <text evidence="1">Belongs to the VPS13 family.</text>
</comment>
<dbReference type="InterPro" id="IPR009291">
    <property type="entry name" value="Vps62"/>
</dbReference>
<dbReference type="InterPro" id="IPR011332">
    <property type="entry name" value="Ribosomal_zn-bd"/>
</dbReference>
<reference evidence="9 10" key="1">
    <citation type="journal article" date="2023" name="Hortic Res">
        <title>Pangenome of water caltrop reveals structural variations and asymmetric subgenome divergence after allopolyploidization.</title>
        <authorList>
            <person name="Zhang X."/>
            <person name="Chen Y."/>
            <person name="Wang L."/>
            <person name="Yuan Y."/>
            <person name="Fang M."/>
            <person name="Shi L."/>
            <person name="Lu R."/>
            <person name="Comes H.P."/>
            <person name="Ma Y."/>
            <person name="Chen Y."/>
            <person name="Huang G."/>
            <person name="Zhou Y."/>
            <person name="Zheng Z."/>
            <person name="Qiu Y."/>
        </authorList>
    </citation>
    <scope>NUCLEOTIDE SEQUENCE [LARGE SCALE GENOMIC DNA]</scope>
    <source>
        <strain evidence="9">F231</strain>
    </source>
</reference>
<dbReference type="Pfam" id="PF00169">
    <property type="entry name" value="PH"/>
    <property type="match status" value="1"/>
</dbReference>
<dbReference type="Proteomes" id="UP001346149">
    <property type="component" value="Unassembled WGS sequence"/>
</dbReference>
<keyword evidence="6" id="KW-0445">Lipid transport</keyword>
<evidence type="ECO:0000256" key="3">
    <source>
        <dbReference type="ARBA" id="ARBA00022448"/>
    </source>
</evidence>
<dbReference type="GO" id="GO:0005840">
    <property type="term" value="C:ribosome"/>
    <property type="evidence" value="ECO:0007669"/>
    <property type="project" value="UniProtKB-KW"/>
</dbReference>
<name>A0AAN7LZU0_TRANT</name>
<evidence type="ECO:0000313" key="10">
    <source>
        <dbReference type="Proteomes" id="UP001346149"/>
    </source>
</evidence>
<keyword evidence="10" id="KW-1185">Reference proteome</keyword>
<dbReference type="SUPFAM" id="SSF57829">
    <property type="entry name" value="Zn-binding ribosomal proteins"/>
    <property type="match status" value="1"/>
</dbReference>
<dbReference type="GO" id="GO:0006412">
    <property type="term" value="P:translation"/>
    <property type="evidence" value="ECO:0007669"/>
    <property type="project" value="InterPro"/>
</dbReference>
<dbReference type="Pfam" id="PF06101">
    <property type="entry name" value="Vps62"/>
    <property type="match status" value="3"/>
</dbReference>
<dbReference type="FunFam" id="2.20.25.30:FF:000002">
    <property type="entry name" value="60S ribosomal protein L37a"/>
    <property type="match status" value="1"/>
</dbReference>
<feature type="domain" description="PH" evidence="8">
    <location>
        <begin position="795"/>
        <end position="904"/>
    </location>
</feature>
<evidence type="ECO:0000256" key="7">
    <source>
        <dbReference type="ARBA" id="ARBA00023274"/>
    </source>
</evidence>
<dbReference type="SUPFAM" id="SSF50729">
    <property type="entry name" value="PH domain-like"/>
    <property type="match status" value="1"/>
</dbReference>
<protein>
    <recommendedName>
        <fullName evidence="8">PH domain-containing protein</fullName>
    </recommendedName>
</protein>
<dbReference type="Pfam" id="PF25036">
    <property type="entry name" value="VPS13_VAB"/>
    <property type="match status" value="1"/>
</dbReference>
<evidence type="ECO:0000256" key="1">
    <source>
        <dbReference type="ARBA" id="ARBA00006545"/>
    </source>
</evidence>
<dbReference type="SMART" id="SM00233">
    <property type="entry name" value="PH"/>
    <property type="match status" value="1"/>
</dbReference>
<organism evidence="9 10">
    <name type="scientific">Trapa natans</name>
    <name type="common">Water chestnut</name>
    <dbReference type="NCBI Taxonomy" id="22666"/>
    <lineage>
        <taxon>Eukaryota</taxon>
        <taxon>Viridiplantae</taxon>
        <taxon>Streptophyta</taxon>
        <taxon>Embryophyta</taxon>
        <taxon>Tracheophyta</taxon>
        <taxon>Spermatophyta</taxon>
        <taxon>Magnoliopsida</taxon>
        <taxon>eudicotyledons</taxon>
        <taxon>Gunneridae</taxon>
        <taxon>Pentapetalae</taxon>
        <taxon>rosids</taxon>
        <taxon>malvids</taxon>
        <taxon>Myrtales</taxon>
        <taxon>Lythraceae</taxon>
        <taxon>Trapa</taxon>
    </lineage>
</organism>
<comment type="caution">
    <text evidence="9">The sequence shown here is derived from an EMBL/GenBank/DDBJ whole genome shotgun (WGS) entry which is preliminary data.</text>
</comment>
<dbReference type="GO" id="GO:0006623">
    <property type="term" value="P:protein targeting to vacuole"/>
    <property type="evidence" value="ECO:0007669"/>
    <property type="project" value="TreeGrafter"/>
</dbReference>
<dbReference type="HAMAP" id="MF_00327">
    <property type="entry name" value="Ribosomal_eL43"/>
    <property type="match status" value="1"/>
</dbReference>
<dbReference type="PROSITE" id="PS50003">
    <property type="entry name" value="PH_DOMAIN"/>
    <property type="match status" value="1"/>
</dbReference>
<evidence type="ECO:0000256" key="5">
    <source>
        <dbReference type="ARBA" id="ARBA00022980"/>
    </source>
</evidence>
<dbReference type="PANTHER" id="PTHR16166">
    <property type="entry name" value="VACUOLAR PROTEIN SORTING-ASSOCIATED PROTEIN VPS13"/>
    <property type="match status" value="1"/>
</dbReference>
<dbReference type="Pfam" id="PF25037">
    <property type="entry name" value="VPS13_C"/>
    <property type="match status" value="1"/>
</dbReference>
<proteinExistence type="inferred from homology"/>
<evidence type="ECO:0000259" key="8">
    <source>
        <dbReference type="PROSITE" id="PS50003"/>
    </source>
</evidence>
<dbReference type="Pfam" id="PF01780">
    <property type="entry name" value="Ribosomal_L37ae"/>
    <property type="match status" value="1"/>
</dbReference>
<gene>
    <name evidence="9" type="ORF">SAY86_028627</name>
</gene>
<dbReference type="InterPro" id="IPR001849">
    <property type="entry name" value="PH_domain"/>
</dbReference>
<dbReference type="InterPro" id="IPR026854">
    <property type="entry name" value="VPS13_N"/>
</dbReference>
<dbReference type="Gene3D" id="2.30.29.30">
    <property type="entry name" value="Pleckstrin-homology domain (PH domain)/Phosphotyrosine-binding domain (PTB)"/>
    <property type="match status" value="1"/>
</dbReference>
<accession>A0AAN7LZU0</accession>
<keyword evidence="5" id="KW-0689">Ribosomal protein</keyword>
<dbReference type="GO" id="GO:1990904">
    <property type="term" value="C:ribonucleoprotein complex"/>
    <property type="evidence" value="ECO:0007669"/>
    <property type="project" value="UniProtKB-KW"/>
</dbReference>
<dbReference type="GO" id="GO:0045053">
    <property type="term" value="P:protein retention in Golgi apparatus"/>
    <property type="evidence" value="ECO:0007669"/>
    <property type="project" value="TreeGrafter"/>
</dbReference>
<comment type="similarity">
    <text evidence="2">Belongs to the eukaryotic ribosomal protein eL43 family.</text>
</comment>
<dbReference type="Gene3D" id="2.20.25.30">
    <property type="match status" value="1"/>
</dbReference>